<sequence>IVHGGDFTHGNGIGGELIYGPSFVDENFVKKHICPDILSMAKTGPGDLIISWA</sequence>
<dbReference type="GO" id="GO:0016018">
    <property type="term" value="F:cyclosporin A binding"/>
    <property type="evidence" value="ECO:0007669"/>
    <property type="project" value="TreeGrafter"/>
</dbReference>
<protein>
    <recommendedName>
        <fullName evidence="2">PPIase cyclophilin-type domain-containing protein</fullName>
    </recommendedName>
</protein>
<feature type="domain" description="PPIase cyclophilin-type" evidence="2">
    <location>
        <begin position="1"/>
        <end position="45"/>
    </location>
</feature>
<evidence type="ECO:0000256" key="1">
    <source>
        <dbReference type="ARBA" id="ARBA00007365"/>
    </source>
</evidence>
<gene>
    <name evidence="3" type="ORF">Dsin_009689</name>
</gene>
<dbReference type="PROSITE" id="PS50072">
    <property type="entry name" value="CSA_PPIASE_2"/>
    <property type="match status" value="1"/>
</dbReference>
<comment type="caution">
    <text evidence="3">The sequence shown here is derived from an EMBL/GenBank/DDBJ whole genome shotgun (WGS) entry which is preliminary data.</text>
</comment>
<evidence type="ECO:0000259" key="2">
    <source>
        <dbReference type="PROSITE" id="PS50072"/>
    </source>
</evidence>
<dbReference type="EMBL" id="JANJYJ010000003">
    <property type="protein sequence ID" value="KAK3222664.1"/>
    <property type="molecule type" value="Genomic_DNA"/>
</dbReference>
<dbReference type="SUPFAM" id="SSF50891">
    <property type="entry name" value="Cyclophilin-like"/>
    <property type="match status" value="1"/>
</dbReference>
<organism evidence="3 4">
    <name type="scientific">Dipteronia sinensis</name>
    <dbReference type="NCBI Taxonomy" id="43782"/>
    <lineage>
        <taxon>Eukaryota</taxon>
        <taxon>Viridiplantae</taxon>
        <taxon>Streptophyta</taxon>
        <taxon>Embryophyta</taxon>
        <taxon>Tracheophyta</taxon>
        <taxon>Spermatophyta</taxon>
        <taxon>Magnoliopsida</taxon>
        <taxon>eudicotyledons</taxon>
        <taxon>Gunneridae</taxon>
        <taxon>Pentapetalae</taxon>
        <taxon>rosids</taxon>
        <taxon>malvids</taxon>
        <taxon>Sapindales</taxon>
        <taxon>Sapindaceae</taxon>
        <taxon>Hippocastanoideae</taxon>
        <taxon>Acereae</taxon>
        <taxon>Dipteronia</taxon>
    </lineage>
</organism>
<dbReference type="GO" id="GO:0006457">
    <property type="term" value="P:protein folding"/>
    <property type="evidence" value="ECO:0007669"/>
    <property type="project" value="TreeGrafter"/>
</dbReference>
<dbReference type="AlphaFoldDB" id="A0AAE0AS94"/>
<accession>A0AAE0AS94</accession>
<evidence type="ECO:0000313" key="4">
    <source>
        <dbReference type="Proteomes" id="UP001281410"/>
    </source>
</evidence>
<dbReference type="PANTHER" id="PTHR11071:SF561">
    <property type="entry name" value="PEPTIDYL-PROLYL CIS-TRANS ISOMERASE D-RELATED"/>
    <property type="match status" value="1"/>
</dbReference>
<evidence type="ECO:0000313" key="3">
    <source>
        <dbReference type="EMBL" id="KAK3222664.1"/>
    </source>
</evidence>
<reference evidence="3" key="1">
    <citation type="journal article" date="2023" name="Plant J.">
        <title>Genome sequences and population genomics provide insights into the demographic history, inbreeding, and mutation load of two 'living fossil' tree species of Dipteronia.</title>
        <authorList>
            <person name="Feng Y."/>
            <person name="Comes H.P."/>
            <person name="Chen J."/>
            <person name="Zhu S."/>
            <person name="Lu R."/>
            <person name="Zhang X."/>
            <person name="Li P."/>
            <person name="Qiu J."/>
            <person name="Olsen K.M."/>
            <person name="Qiu Y."/>
        </authorList>
    </citation>
    <scope>NUCLEOTIDE SEQUENCE</scope>
    <source>
        <strain evidence="3">NBL</strain>
    </source>
</reference>
<name>A0AAE0AS94_9ROSI</name>
<dbReference type="GO" id="GO:0005886">
    <property type="term" value="C:plasma membrane"/>
    <property type="evidence" value="ECO:0007669"/>
    <property type="project" value="TreeGrafter"/>
</dbReference>
<dbReference type="Gene3D" id="2.40.100.10">
    <property type="entry name" value="Cyclophilin-like"/>
    <property type="match status" value="1"/>
</dbReference>
<proteinExistence type="inferred from homology"/>
<dbReference type="GO" id="GO:0005829">
    <property type="term" value="C:cytosol"/>
    <property type="evidence" value="ECO:0007669"/>
    <property type="project" value="TreeGrafter"/>
</dbReference>
<dbReference type="PANTHER" id="PTHR11071">
    <property type="entry name" value="PEPTIDYL-PROLYL CIS-TRANS ISOMERASE"/>
    <property type="match status" value="1"/>
</dbReference>
<dbReference type="InterPro" id="IPR029000">
    <property type="entry name" value="Cyclophilin-like_dom_sf"/>
</dbReference>
<comment type="similarity">
    <text evidence="1">Belongs to the cyclophilin-type PPIase family.</text>
</comment>
<feature type="non-terminal residue" evidence="3">
    <location>
        <position position="53"/>
    </location>
</feature>
<dbReference type="InterPro" id="IPR002130">
    <property type="entry name" value="Cyclophilin-type_PPIase_dom"/>
</dbReference>
<keyword evidence="4" id="KW-1185">Reference proteome</keyword>
<dbReference type="Proteomes" id="UP001281410">
    <property type="component" value="Unassembled WGS sequence"/>
</dbReference>
<dbReference type="GO" id="GO:0003755">
    <property type="term" value="F:peptidyl-prolyl cis-trans isomerase activity"/>
    <property type="evidence" value="ECO:0007669"/>
    <property type="project" value="InterPro"/>
</dbReference>